<feature type="coiled-coil region" evidence="1">
    <location>
        <begin position="112"/>
        <end position="139"/>
    </location>
</feature>
<dbReference type="Pfam" id="PF13990">
    <property type="entry name" value="YjcZ"/>
    <property type="match status" value="1"/>
</dbReference>
<evidence type="ECO:0000313" key="3">
    <source>
        <dbReference type="Proteomes" id="UP000011617"/>
    </source>
</evidence>
<dbReference type="Proteomes" id="UP000011617">
    <property type="component" value="Unassembled WGS sequence"/>
</dbReference>
<gene>
    <name evidence="2" type="ORF">F387_00287</name>
</gene>
<evidence type="ECO:0000256" key="1">
    <source>
        <dbReference type="SAM" id="Coils"/>
    </source>
</evidence>
<organism evidence="2 3">
    <name type="scientific">Wohlfahrtiimonas chitiniclastica SH04</name>
    <dbReference type="NCBI Taxonomy" id="1261130"/>
    <lineage>
        <taxon>Bacteria</taxon>
        <taxon>Pseudomonadati</taxon>
        <taxon>Pseudomonadota</taxon>
        <taxon>Gammaproteobacteria</taxon>
        <taxon>Cardiobacteriales</taxon>
        <taxon>Ignatzschineriaceae</taxon>
        <taxon>Wohlfahrtiimonas</taxon>
    </lineage>
</organism>
<protein>
    <submittedName>
        <fullName evidence="2">Uncharacterized protein</fullName>
    </submittedName>
</protein>
<name>L8Y1H3_9GAMM</name>
<dbReference type="OrthoDB" id="509040at2"/>
<dbReference type="EMBL" id="AOBV01000002">
    <property type="protein sequence ID" value="ELV08894.1"/>
    <property type="molecule type" value="Genomic_DNA"/>
</dbReference>
<dbReference type="PATRIC" id="fig|1261130.3.peg.489"/>
<dbReference type="HOGENOM" id="CLU_905981_0_0_6"/>
<dbReference type="InterPro" id="IPR025599">
    <property type="entry name" value="YjcZ"/>
</dbReference>
<accession>L8Y1H3</accession>
<evidence type="ECO:0000313" key="2">
    <source>
        <dbReference type="EMBL" id="ELV08894.1"/>
    </source>
</evidence>
<comment type="caution">
    <text evidence="2">The sequence shown here is derived from an EMBL/GenBank/DDBJ whole genome shotgun (WGS) entry which is preliminary data.</text>
</comment>
<keyword evidence="3" id="KW-1185">Reference proteome</keyword>
<dbReference type="RefSeq" id="WP_008314846.1">
    <property type="nucleotide sequence ID" value="NZ_KB372778.1"/>
</dbReference>
<dbReference type="AlphaFoldDB" id="L8Y1H3"/>
<keyword evidence="1" id="KW-0175">Coiled coil</keyword>
<proteinExistence type="predicted"/>
<reference evidence="2 3" key="1">
    <citation type="journal article" date="2013" name="Genome Announc.">
        <title>Complete Genome Sequence of Wohlfahrtiimonas chitiniclastica Strain SH04, Isolated from Chrysomya megacephala Collected from Pudong International Airport in China.</title>
        <authorList>
            <person name="Cao X.M."/>
            <person name="Chen T."/>
            <person name="Xu L.Z."/>
            <person name="Yao L.S."/>
            <person name="Qi J."/>
            <person name="Zhang X.L."/>
            <person name="Yan Q.L."/>
            <person name="Deng Y.H."/>
            <person name="Guo T.Y."/>
            <person name="Wang J."/>
            <person name="Hu K.X."/>
            <person name="Xu B.L."/>
        </authorList>
    </citation>
    <scope>NUCLEOTIDE SEQUENCE [LARGE SCALE GENOMIC DNA]</scope>
    <source>
        <strain evidence="2 3">SH04</strain>
    </source>
</reference>
<sequence>MMSNLEKQEKFFPYLADKAILDFVNGLDVVKDHVAEMQSRSSLGNRLLDSLSGKTHMRQVAINQNIQSGLQGCLSWLNELNEKVVEHAYAIQNIKNVLEKHADILDALVDNVLEIKTSLQSLNDRIEILEHKLNGINLKVNAKDQLNRLMTAWKANDDNFHGLSIIEKVYYVLENLSYGAFNAYLMNLEAAGDFQTITEEKNHLKNSLIDCIKLELNMPNFNADLPMARRIWLDQTNLSPEKQEVFEYLGDRSRLDISLFPMTFLASQWNVANDAEKNHVALNYIISPSHLIMNLQKEVGIVGGVHG</sequence>